<keyword evidence="1" id="KW-0812">Transmembrane</keyword>
<evidence type="ECO:0000256" key="1">
    <source>
        <dbReference type="SAM" id="Phobius"/>
    </source>
</evidence>
<accession>A0A1H7ZX77</accession>
<dbReference type="EMBL" id="FOCI01000002">
    <property type="protein sequence ID" value="SEM63080.1"/>
    <property type="molecule type" value="Genomic_DNA"/>
</dbReference>
<keyword evidence="1" id="KW-1133">Transmembrane helix</keyword>
<organism evidence="2 3">
    <name type="scientific">Loktanella fryxellensis</name>
    <dbReference type="NCBI Taxonomy" id="245187"/>
    <lineage>
        <taxon>Bacteria</taxon>
        <taxon>Pseudomonadati</taxon>
        <taxon>Pseudomonadota</taxon>
        <taxon>Alphaproteobacteria</taxon>
        <taxon>Rhodobacterales</taxon>
        <taxon>Roseobacteraceae</taxon>
        <taxon>Loktanella</taxon>
    </lineage>
</organism>
<dbReference type="STRING" id="245187.SAMN04488003_102180"/>
<dbReference type="AlphaFoldDB" id="A0A1H7ZX77"/>
<feature type="transmembrane region" description="Helical" evidence="1">
    <location>
        <begin position="106"/>
        <end position="125"/>
    </location>
</feature>
<evidence type="ECO:0000313" key="3">
    <source>
        <dbReference type="Proteomes" id="UP000199585"/>
    </source>
</evidence>
<feature type="transmembrane region" description="Helical" evidence="1">
    <location>
        <begin position="131"/>
        <end position="148"/>
    </location>
</feature>
<feature type="transmembrane region" description="Helical" evidence="1">
    <location>
        <begin position="77"/>
        <end position="94"/>
    </location>
</feature>
<protein>
    <submittedName>
        <fullName evidence="2">Uncharacterized protein</fullName>
    </submittedName>
</protein>
<dbReference type="Proteomes" id="UP000199585">
    <property type="component" value="Unassembled WGS sequence"/>
</dbReference>
<gene>
    <name evidence="2" type="ORF">SAMN04488003_102180</name>
</gene>
<evidence type="ECO:0000313" key="2">
    <source>
        <dbReference type="EMBL" id="SEM63080.1"/>
    </source>
</evidence>
<keyword evidence="3" id="KW-1185">Reference proteome</keyword>
<sequence length="159" mass="17169">MTSTTKGARIAFWRWVVLALGPAVGLVLAGWALQPLALNERASTMAFLEAIDTRDPIVLSEFFDTQRAQGPRLRVDQIMPIAALAIAVLLVWLIPRRASERATVNGLTTILAGMAISAVMVRGVSVYDPDAWKMFGVIVCSVTVIALARRIGAGRHSQS</sequence>
<dbReference type="RefSeq" id="WP_143057988.1">
    <property type="nucleotide sequence ID" value="NZ_FOCI01000002.1"/>
</dbReference>
<feature type="transmembrane region" description="Helical" evidence="1">
    <location>
        <begin position="12"/>
        <end position="33"/>
    </location>
</feature>
<name>A0A1H7ZX77_9RHOB</name>
<reference evidence="2 3" key="1">
    <citation type="submission" date="2016-10" db="EMBL/GenBank/DDBJ databases">
        <authorList>
            <person name="de Groot N.N."/>
        </authorList>
    </citation>
    <scope>NUCLEOTIDE SEQUENCE [LARGE SCALE GENOMIC DNA]</scope>
    <source>
        <strain evidence="2 3">DSM 16213</strain>
    </source>
</reference>
<keyword evidence="1" id="KW-0472">Membrane</keyword>
<proteinExistence type="predicted"/>